<dbReference type="SUPFAM" id="SSF52833">
    <property type="entry name" value="Thioredoxin-like"/>
    <property type="match status" value="1"/>
</dbReference>
<dbReference type="Gene3D" id="3.40.30.10">
    <property type="entry name" value="Glutaredoxin"/>
    <property type="match status" value="1"/>
</dbReference>
<accession>A0A822ZF36</accession>
<evidence type="ECO:0000313" key="2">
    <source>
        <dbReference type="EMBL" id="DAD42015.1"/>
    </source>
</evidence>
<dbReference type="SMART" id="SM00594">
    <property type="entry name" value="UAS"/>
    <property type="match status" value="1"/>
</dbReference>
<dbReference type="Pfam" id="PF21021">
    <property type="entry name" value="FAF1"/>
    <property type="match status" value="1"/>
</dbReference>
<reference evidence="2 3" key="1">
    <citation type="journal article" date="2020" name="Mol. Biol. Evol.">
        <title>Distinct Expression and Methylation Patterns for Genes with Different Fates following a Single Whole-Genome Duplication in Flowering Plants.</title>
        <authorList>
            <person name="Shi T."/>
            <person name="Rahmani R.S."/>
            <person name="Gugger P.F."/>
            <person name="Wang M."/>
            <person name="Li H."/>
            <person name="Zhang Y."/>
            <person name="Li Z."/>
            <person name="Wang Q."/>
            <person name="Van de Peer Y."/>
            <person name="Marchal K."/>
            <person name="Chen J."/>
        </authorList>
    </citation>
    <scope>NUCLEOTIDE SEQUENCE [LARGE SCALE GENOMIC DNA]</scope>
    <source>
        <tissue evidence="2">Leaf</tissue>
    </source>
</reference>
<comment type="caution">
    <text evidence="2">The sequence shown here is derived from an EMBL/GenBank/DDBJ whole genome shotgun (WGS) entry which is preliminary data.</text>
</comment>
<protein>
    <recommendedName>
        <fullName evidence="1">UAS domain-containing protein</fullName>
    </recommendedName>
</protein>
<dbReference type="Proteomes" id="UP000607653">
    <property type="component" value="Unassembled WGS sequence"/>
</dbReference>
<feature type="domain" description="UAS" evidence="1">
    <location>
        <begin position="6"/>
        <end position="125"/>
    </location>
</feature>
<sequence length="132" mass="14763">MFPRSASFEQQYGFSHPFFFACSFVNVLKMAEDEHKFVFIYLHSPDHPFTAPFCTNTLCCELVIQFLDANFASWGAFASKGEGLPMVDALQAEIFPFCAIVAPSGNSIAVLRQVGWGCLCLTRNPAYFNRIS</sequence>
<dbReference type="PANTHER" id="PTHR23322">
    <property type="entry name" value="FAS-ASSOCIATED PROTEIN"/>
    <property type="match status" value="1"/>
</dbReference>
<name>A0A822ZF36_NELNU</name>
<dbReference type="PROSITE" id="PS51257">
    <property type="entry name" value="PROKAR_LIPOPROTEIN"/>
    <property type="match status" value="1"/>
</dbReference>
<dbReference type="EMBL" id="DUZY01000006">
    <property type="protein sequence ID" value="DAD42015.1"/>
    <property type="molecule type" value="Genomic_DNA"/>
</dbReference>
<organism evidence="2 3">
    <name type="scientific">Nelumbo nucifera</name>
    <name type="common">Sacred lotus</name>
    <dbReference type="NCBI Taxonomy" id="4432"/>
    <lineage>
        <taxon>Eukaryota</taxon>
        <taxon>Viridiplantae</taxon>
        <taxon>Streptophyta</taxon>
        <taxon>Embryophyta</taxon>
        <taxon>Tracheophyta</taxon>
        <taxon>Spermatophyta</taxon>
        <taxon>Magnoliopsida</taxon>
        <taxon>Proteales</taxon>
        <taxon>Nelumbonaceae</taxon>
        <taxon>Nelumbo</taxon>
    </lineage>
</organism>
<dbReference type="InterPro" id="IPR006577">
    <property type="entry name" value="UAS"/>
</dbReference>
<gene>
    <name evidence="2" type="ORF">HUJ06_000245</name>
</gene>
<dbReference type="InterPro" id="IPR050730">
    <property type="entry name" value="UBX_domain-protein"/>
</dbReference>
<proteinExistence type="predicted"/>
<dbReference type="PANTHER" id="PTHR23322:SF71">
    <property type="entry name" value="UBIQUITIN-ASSOCIATED (UBA) PROTEIN-RELATED"/>
    <property type="match status" value="1"/>
</dbReference>
<evidence type="ECO:0000259" key="1">
    <source>
        <dbReference type="SMART" id="SM00594"/>
    </source>
</evidence>
<dbReference type="InterPro" id="IPR049483">
    <property type="entry name" value="FAF1_2-like_UAS"/>
</dbReference>
<dbReference type="InterPro" id="IPR036249">
    <property type="entry name" value="Thioredoxin-like_sf"/>
</dbReference>
<evidence type="ECO:0000313" key="3">
    <source>
        <dbReference type="Proteomes" id="UP000607653"/>
    </source>
</evidence>
<dbReference type="AlphaFoldDB" id="A0A822ZF36"/>
<keyword evidence="3" id="KW-1185">Reference proteome</keyword>